<evidence type="ECO:0000313" key="3">
    <source>
        <dbReference type="Proteomes" id="UP000622797"/>
    </source>
</evidence>
<organism evidence="2 3">
    <name type="scientific">Fusarium sarcochroum</name>
    <dbReference type="NCBI Taxonomy" id="1208366"/>
    <lineage>
        <taxon>Eukaryota</taxon>
        <taxon>Fungi</taxon>
        <taxon>Dikarya</taxon>
        <taxon>Ascomycota</taxon>
        <taxon>Pezizomycotina</taxon>
        <taxon>Sordariomycetes</taxon>
        <taxon>Hypocreomycetidae</taxon>
        <taxon>Hypocreales</taxon>
        <taxon>Nectriaceae</taxon>
        <taxon>Fusarium</taxon>
        <taxon>Fusarium lateritium species complex</taxon>
    </lineage>
</organism>
<sequence>MSSEVFSITIEDDEHRPSGRPNQPAPPPTSPP</sequence>
<feature type="non-terminal residue" evidence="2">
    <location>
        <position position="1"/>
    </location>
</feature>
<feature type="compositionally biased region" description="Pro residues" evidence="1">
    <location>
        <begin position="23"/>
        <end position="32"/>
    </location>
</feature>
<proteinExistence type="predicted"/>
<reference evidence="2" key="1">
    <citation type="journal article" date="2020" name="BMC Genomics">
        <title>Correction to: Identification and distribution of gene clusters required for synthesis of sphingolipid metabolism inhibitors in diverse species of the filamentous fungus Fusarium.</title>
        <authorList>
            <person name="Kim H.S."/>
            <person name="Lohmar J.M."/>
            <person name="Busman M."/>
            <person name="Brown D.W."/>
            <person name="Naumann T.A."/>
            <person name="Divon H.H."/>
            <person name="Lysoe E."/>
            <person name="Uhlig S."/>
            <person name="Proctor R.H."/>
        </authorList>
    </citation>
    <scope>NUCLEOTIDE SEQUENCE</scope>
    <source>
        <strain evidence="2">NRRL 20472</strain>
    </source>
</reference>
<comment type="caution">
    <text evidence="2">The sequence shown here is derived from an EMBL/GenBank/DDBJ whole genome shotgun (WGS) entry which is preliminary data.</text>
</comment>
<name>A0A8H4X3F3_9HYPO</name>
<dbReference type="Proteomes" id="UP000622797">
    <property type="component" value="Unassembled WGS sequence"/>
</dbReference>
<dbReference type="AlphaFoldDB" id="A0A8H4X3F3"/>
<accession>A0A8H4X3F3</accession>
<reference evidence="2" key="2">
    <citation type="submission" date="2020-05" db="EMBL/GenBank/DDBJ databases">
        <authorList>
            <person name="Kim H.-S."/>
            <person name="Proctor R.H."/>
            <person name="Brown D.W."/>
        </authorList>
    </citation>
    <scope>NUCLEOTIDE SEQUENCE</scope>
    <source>
        <strain evidence="2">NRRL 20472</strain>
    </source>
</reference>
<evidence type="ECO:0000313" key="2">
    <source>
        <dbReference type="EMBL" id="KAF4960512.1"/>
    </source>
</evidence>
<dbReference type="EMBL" id="JABEXW010000635">
    <property type="protein sequence ID" value="KAF4960512.1"/>
    <property type="molecule type" value="Genomic_DNA"/>
</dbReference>
<gene>
    <name evidence="2" type="ORF">FSARC_10453</name>
</gene>
<feature type="region of interest" description="Disordered" evidence="1">
    <location>
        <begin position="1"/>
        <end position="32"/>
    </location>
</feature>
<protein>
    <submittedName>
        <fullName evidence="2">Uncharacterized protein</fullName>
    </submittedName>
</protein>
<keyword evidence="3" id="KW-1185">Reference proteome</keyword>
<evidence type="ECO:0000256" key="1">
    <source>
        <dbReference type="SAM" id="MobiDB-lite"/>
    </source>
</evidence>